<evidence type="ECO:0000256" key="1">
    <source>
        <dbReference type="ARBA" id="ARBA00023015"/>
    </source>
</evidence>
<dbReference type="PRINTS" id="PR00032">
    <property type="entry name" value="HTHARAC"/>
</dbReference>
<dbReference type="SMART" id="SM00342">
    <property type="entry name" value="HTH_ARAC"/>
    <property type="match status" value="1"/>
</dbReference>
<dbReference type="InterPro" id="IPR032783">
    <property type="entry name" value="AraC_lig"/>
</dbReference>
<dbReference type="InterPro" id="IPR018060">
    <property type="entry name" value="HTH_AraC"/>
</dbReference>
<gene>
    <name evidence="5" type="ORF">J3U87_24620</name>
</gene>
<evidence type="ECO:0000256" key="3">
    <source>
        <dbReference type="ARBA" id="ARBA00023163"/>
    </source>
</evidence>
<dbReference type="InterPro" id="IPR050204">
    <property type="entry name" value="AraC_XylS_family_regulators"/>
</dbReference>
<dbReference type="Pfam" id="PF12852">
    <property type="entry name" value="Cupin_6"/>
    <property type="match status" value="1"/>
</dbReference>
<dbReference type="SUPFAM" id="SSF51182">
    <property type="entry name" value="RmlC-like cupins"/>
    <property type="match status" value="1"/>
</dbReference>
<dbReference type="SUPFAM" id="SSF46689">
    <property type="entry name" value="Homeodomain-like"/>
    <property type="match status" value="2"/>
</dbReference>
<dbReference type="InterPro" id="IPR011051">
    <property type="entry name" value="RmlC_Cupin_sf"/>
</dbReference>
<keyword evidence="1" id="KW-0805">Transcription regulation</keyword>
<dbReference type="Gene3D" id="1.10.10.60">
    <property type="entry name" value="Homeodomain-like"/>
    <property type="match status" value="2"/>
</dbReference>
<feature type="domain" description="HTH araC/xylS-type" evidence="4">
    <location>
        <begin position="209"/>
        <end position="307"/>
    </location>
</feature>
<dbReference type="Pfam" id="PF12833">
    <property type="entry name" value="HTH_18"/>
    <property type="match status" value="1"/>
</dbReference>
<dbReference type="InterPro" id="IPR020449">
    <property type="entry name" value="Tscrpt_reg_AraC-type_HTH"/>
</dbReference>
<dbReference type="EMBL" id="CP071793">
    <property type="protein sequence ID" value="QTD48778.1"/>
    <property type="molecule type" value="Genomic_DNA"/>
</dbReference>
<evidence type="ECO:0000259" key="4">
    <source>
        <dbReference type="PROSITE" id="PS01124"/>
    </source>
</evidence>
<name>A0A8A4TJ02_SULCO</name>
<evidence type="ECO:0000256" key="2">
    <source>
        <dbReference type="ARBA" id="ARBA00023125"/>
    </source>
</evidence>
<dbReference type="GO" id="GO:0003700">
    <property type="term" value="F:DNA-binding transcription factor activity"/>
    <property type="evidence" value="ECO:0007669"/>
    <property type="project" value="InterPro"/>
</dbReference>
<dbReference type="AlphaFoldDB" id="A0A8A4TJ02"/>
<dbReference type="GO" id="GO:0043565">
    <property type="term" value="F:sequence-specific DNA binding"/>
    <property type="evidence" value="ECO:0007669"/>
    <property type="project" value="InterPro"/>
</dbReference>
<evidence type="ECO:0000313" key="5">
    <source>
        <dbReference type="EMBL" id="QTD48778.1"/>
    </source>
</evidence>
<reference evidence="5" key="1">
    <citation type="submission" date="2021-03" db="EMBL/GenBank/DDBJ databases">
        <title>Acanthopleuribacteraceae sp. M133.</title>
        <authorList>
            <person name="Wang G."/>
        </authorList>
    </citation>
    <scope>NUCLEOTIDE SEQUENCE</scope>
    <source>
        <strain evidence="5">M133</strain>
    </source>
</reference>
<accession>A0A8A4TJ02</accession>
<dbReference type="InterPro" id="IPR009057">
    <property type="entry name" value="Homeodomain-like_sf"/>
</dbReference>
<dbReference type="RefSeq" id="WP_237378429.1">
    <property type="nucleotide sequence ID" value="NZ_CP071793.1"/>
</dbReference>
<dbReference type="PROSITE" id="PS01124">
    <property type="entry name" value="HTH_ARAC_FAMILY_2"/>
    <property type="match status" value="1"/>
</dbReference>
<dbReference type="KEGG" id="scor:J3U87_24620"/>
<evidence type="ECO:0000313" key="6">
    <source>
        <dbReference type="Proteomes" id="UP000663929"/>
    </source>
</evidence>
<dbReference type="Proteomes" id="UP000663929">
    <property type="component" value="Chromosome"/>
</dbReference>
<keyword evidence="2" id="KW-0238">DNA-binding</keyword>
<keyword evidence="6" id="KW-1185">Reference proteome</keyword>
<proteinExistence type="predicted"/>
<organism evidence="5 6">
    <name type="scientific">Sulfidibacter corallicola</name>
    <dbReference type="NCBI Taxonomy" id="2818388"/>
    <lineage>
        <taxon>Bacteria</taxon>
        <taxon>Pseudomonadati</taxon>
        <taxon>Acidobacteriota</taxon>
        <taxon>Holophagae</taxon>
        <taxon>Acanthopleuribacterales</taxon>
        <taxon>Acanthopleuribacteraceae</taxon>
        <taxon>Sulfidibacter</taxon>
    </lineage>
</organism>
<dbReference type="PANTHER" id="PTHR46796:SF7">
    <property type="entry name" value="ARAC FAMILY TRANSCRIPTIONAL REGULATOR"/>
    <property type="match status" value="1"/>
</dbReference>
<sequence>MDVLSDILDLLRFKGCVYYTTLFQGVWGIQVPQFSKVARFHVTMSGDCWVRVDGATEPEKLSPGDMIIVPHGAPHILSNSLDAPIQDLEHAMVESQGVQNGVFTYGSDEGRDQTRLVCGHLEYDTRFDHPLMGELPSYIAVKGTQALEFAWFHQAARLMAYEAQSRRPGHAVLAKKLTEVLFVHAMRVWQEETRLNRGFLAALQDEGIGRSLQAMHSQVAKRWNLQGLAREAGLSRSSFAERFRSCLGVTPMQYLTDWRMQRAKRLLADGSEAVESIAEMVGYDSPAAFCRVFKKTVGLGPGKFRRQYRDE</sequence>
<keyword evidence="3" id="KW-0804">Transcription</keyword>
<protein>
    <submittedName>
        <fullName evidence="5">AraC family transcriptional regulator</fullName>
    </submittedName>
</protein>
<dbReference type="PANTHER" id="PTHR46796">
    <property type="entry name" value="HTH-TYPE TRANSCRIPTIONAL ACTIVATOR RHAS-RELATED"/>
    <property type="match status" value="1"/>
</dbReference>